<dbReference type="EMBL" id="AAUW01000009">
    <property type="protein sequence ID" value="EAV43473.1"/>
    <property type="molecule type" value="Genomic_DNA"/>
</dbReference>
<evidence type="ECO:0000313" key="2">
    <source>
        <dbReference type="Proteomes" id="UP000004848"/>
    </source>
</evidence>
<name>A0NU71_ROSAI</name>
<dbReference type="Proteomes" id="UP000004848">
    <property type="component" value="Unassembled WGS sequence"/>
</dbReference>
<proteinExistence type="predicted"/>
<dbReference type="AlphaFoldDB" id="A0NU71"/>
<protein>
    <submittedName>
        <fullName evidence="1">Uncharacterized protein</fullName>
    </submittedName>
</protein>
<evidence type="ECO:0000313" key="1">
    <source>
        <dbReference type="EMBL" id="EAV43473.1"/>
    </source>
</evidence>
<sequence>MNISLGARTAQNFGPDCQVRAELVKVTEEGK</sequence>
<reference evidence="1 2" key="1">
    <citation type="submission" date="2006-05" db="EMBL/GenBank/DDBJ databases">
        <authorList>
            <person name="King G."/>
            <person name="Ferriera S."/>
            <person name="Johnson J."/>
            <person name="Kravitz S."/>
            <person name="Beeson K."/>
            <person name="Sutton G."/>
            <person name="Rogers Y.-H."/>
            <person name="Friedman R."/>
            <person name="Frazier M."/>
            <person name="Venter J.C."/>
        </authorList>
    </citation>
    <scope>NUCLEOTIDE SEQUENCE [LARGE SCALE GENOMIC DNA]</scope>
    <source>
        <strain evidence="2">ATCC 25650 / DSM 13394 / JCM 20685 / NBRC 16684 / NCIMB 2208 / IAM 12614 / B1</strain>
    </source>
</reference>
<comment type="caution">
    <text evidence="1">The sequence shown here is derived from an EMBL/GenBank/DDBJ whole genome shotgun (WGS) entry which is preliminary data.</text>
</comment>
<accession>A0NU71</accession>
<organism evidence="1 2">
    <name type="scientific">Roseibium aggregatum (strain ATCC 25650 / DSM 13394 / JCM 20685 / NBRC 16684 / NCIMB 2208 / IAM 12614 / B1)</name>
    <name type="common">Stappia aggregata</name>
    <dbReference type="NCBI Taxonomy" id="384765"/>
    <lineage>
        <taxon>Bacteria</taxon>
        <taxon>Pseudomonadati</taxon>
        <taxon>Pseudomonadota</taxon>
        <taxon>Alphaproteobacteria</taxon>
        <taxon>Hyphomicrobiales</taxon>
        <taxon>Stappiaceae</taxon>
        <taxon>Roseibium</taxon>
    </lineage>
</organism>
<gene>
    <name evidence="1" type="ORF">SIAM614_02311</name>
</gene>